<keyword evidence="5" id="KW-0472">Membrane</keyword>
<dbReference type="GO" id="GO:0042910">
    <property type="term" value="F:xenobiotic transmembrane transporter activity"/>
    <property type="evidence" value="ECO:0007669"/>
    <property type="project" value="InterPro"/>
</dbReference>
<evidence type="ECO:0000256" key="5">
    <source>
        <dbReference type="ARBA" id="ARBA00023136"/>
    </source>
</evidence>
<dbReference type="ExpressionAtlas" id="A0A1D6F929">
    <property type="expression patterns" value="baseline and differential"/>
</dbReference>
<dbReference type="PANTHER" id="PTHR42893">
    <property type="entry name" value="PROTEIN DETOXIFICATION 44, CHLOROPLASTIC-RELATED"/>
    <property type="match status" value="1"/>
</dbReference>
<evidence type="ECO:0000313" key="6">
    <source>
        <dbReference type="EMBL" id="ONM27657.1"/>
    </source>
</evidence>
<dbReference type="EMBL" id="CM007648">
    <property type="protein sequence ID" value="ONM27657.1"/>
    <property type="molecule type" value="Genomic_DNA"/>
</dbReference>
<evidence type="ECO:0000256" key="2">
    <source>
        <dbReference type="ARBA" id="ARBA00010199"/>
    </source>
</evidence>
<protein>
    <submittedName>
        <fullName evidence="6">Protein DETOXIFICATION 42</fullName>
    </submittedName>
</protein>
<organism evidence="6">
    <name type="scientific">Zea mays</name>
    <name type="common">Maize</name>
    <dbReference type="NCBI Taxonomy" id="4577"/>
    <lineage>
        <taxon>Eukaryota</taxon>
        <taxon>Viridiplantae</taxon>
        <taxon>Streptophyta</taxon>
        <taxon>Embryophyta</taxon>
        <taxon>Tracheophyta</taxon>
        <taxon>Spermatophyta</taxon>
        <taxon>Magnoliopsida</taxon>
        <taxon>Liliopsida</taxon>
        <taxon>Poales</taxon>
        <taxon>Poaceae</taxon>
        <taxon>PACMAD clade</taxon>
        <taxon>Panicoideae</taxon>
        <taxon>Andropogonodae</taxon>
        <taxon>Andropogoneae</taxon>
        <taxon>Tripsacinae</taxon>
        <taxon>Zea</taxon>
    </lineage>
</organism>
<dbReference type="InterPro" id="IPR044644">
    <property type="entry name" value="DinF-like"/>
</dbReference>
<proteinExistence type="inferred from homology"/>
<dbReference type="FunCoup" id="A0A1D6F929">
    <property type="interactions" value="6"/>
</dbReference>
<reference evidence="6" key="1">
    <citation type="submission" date="2015-12" db="EMBL/GenBank/DDBJ databases">
        <title>Update maize B73 reference genome by single molecule sequencing technologies.</title>
        <authorList>
            <consortium name="Maize Genome Sequencing Project"/>
            <person name="Ware D."/>
        </authorList>
    </citation>
    <scope>NUCLEOTIDE SEQUENCE [LARGE SCALE GENOMIC DNA]</scope>
    <source>
        <tissue evidence="6">Seedling</tissue>
    </source>
</reference>
<evidence type="ECO:0000256" key="3">
    <source>
        <dbReference type="ARBA" id="ARBA00022692"/>
    </source>
</evidence>
<gene>
    <name evidence="6" type="ORF">ZEAMMB73_Zm00001d007814</name>
</gene>
<evidence type="ECO:0000256" key="1">
    <source>
        <dbReference type="ARBA" id="ARBA00004141"/>
    </source>
</evidence>
<sequence length="287" mass="30824">MPARRPYARRETLAATTPRIPPRDAATAHPPAMPHRTRASAASLRAREPPAQPAATRTHSLCPLRHDRCRMEADGGELRLASFNDTCALVSVLGTLYDAATTAYGQIFSFHTSGFLLLARVIAATCCVTLSASMAAQLGSTPMAAFQICLQTWLAYSLLADGLAFAGQAILASAFARKDHPKATATASRILQLALVLGLLLSILLGVGLRIGSRLFTSDQGVLHHIYIGIPVRKASTAAKQIGLEVKFSRIVGQQFYGQHAHSHHAQHSRQPPPELKPRASCTPVSW</sequence>
<dbReference type="GO" id="GO:0016020">
    <property type="term" value="C:membrane"/>
    <property type="evidence" value="ECO:0007669"/>
    <property type="project" value="UniProtKB-SubCell"/>
</dbReference>
<accession>A0A1D6F929</accession>
<dbReference type="InParanoid" id="A0A1D6F929"/>
<dbReference type="PANTHER" id="PTHR42893:SF20">
    <property type="entry name" value="PROTEIN DETOXIFICATION"/>
    <property type="match status" value="1"/>
</dbReference>
<dbReference type="STRING" id="4577.A0A1D6F929"/>
<dbReference type="GO" id="GO:0015297">
    <property type="term" value="F:antiporter activity"/>
    <property type="evidence" value="ECO:0007669"/>
    <property type="project" value="InterPro"/>
</dbReference>
<comment type="similarity">
    <text evidence="2">Belongs to the multi antimicrobial extrusion (MATE) (TC 2.A.66.1) family.</text>
</comment>
<comment type="subcellular location">
    <subcellularLocation>
        <location evidence="1">Membrane</location>
        <topology evidence="1">Multi-pass membrane protein</topology>
    </subcellularLocation>
</comment>
<keyword evidence="3" id="KW-0812">Transmembrane</keyword>
<dbReference type="InterPro" id="IPR002528">
    <property type="entry name" value="MATE_fam"/>
</dbReference>
<evidence type="ECO:0000256" key="4">
    <source>
        <dbReference type="ARBA" id="ARBA00022989"/>
    </source>
</evidence>
<name>A0A1D6F929_MAIZE</name>
<dbReference type="SMR" id="A0A1D6F929"/>
<dbReference type="Pfam" id="PF01554">
    <property type="entry name" value="MatE"/>
    <property type="match status" value="1"/>
</dbReference>
<dbReference type="AlphaFoldDB" id="A0A1D6F929"/>
<keyword evidence="4" id="KW-1133">Transmembrane helix</keyword>